<keyword evidence="9" id="KW-1185">Reference proteome</keyword>
<dbReference type="InterPro" id="IPR027398">
    <property type="entry name" value="SecD-TM"/>
</dbReference>
<organism evidence="8 9">
    <name type="scientific">Atlantibacter hermannii NBRC 105704</name>
    <dbReference type="NCBI Taxonomy" id="1115512"/>
    <lineage>
        <taxon>Bacteria</taxon>
        <taxon>Pseudomonadati</taxon>
        <taxon>Pseudomonadota</taxon>
        <taxon>Gammaproteobacteria</taxon>
        <taxon>Enterobacterales</taxon>
        <taxon>Enterobacteriaceae</taxon>
        <taxon>Atlantibacter</taxon>
    </lineage>
</organism>
<evidence type="ECO:0000256" key="2">
    <source>
        <dbReference type="ARBA" id="ARBA00022519"/>
    </source>
</evidence>
<evidence type="ECO:0000256" key="4">
    <source>
        <dbReference type="ARBA" id="ARBA00022989"/>
    </source>
</evidence>
<keyword evidence="2 6" id="KW-0997">Cell inner membrane</keyword>
<dbReference type="HAMAP" id="MF_00904">
    <property type="entry name" value="Modulator_MzrA"/>
    <property type="match status" value="1"/>
</dbReference>
<evidence type="ECO:0000313" key="8">
    <source>
        <dbReference type="EMBL" id="GAB53346.1"/>
    </source>
</evidence>
<dbReference type="Gene3D" id="3.30.70.260">
    <property type="match status" value="1"/>
</dbReference>
<reference evidence="8 9" key="1">
    <citation type="submission" date="2012-02" db="EMBL/GenBank/DDBJ databases">
        <title>Whole genome shotgun sequence of Escherichia hermannii NBRC 105704.</title>
        <authorList>
            <person name="Yoshida I."/>
            <person name="Hosoyama A."/>
            <person name="Tsuchikane K."/>
            <person name="Katsumata H."/>
            <person name="Yamazaki S."/>
            <person name="Fujita N."/>
        </authorList>
    </citation>
    <scope>NUCLEOTIDE SEQUENCE [LARGE SCALE GENOMIC DNA]</scope>
    <source>
        <strain evidence="8 9">NBRC 105704</strain>
    </source>
</reference>
<accession>H5V5T8</accession>
<dbReference type="GO" id="GO:0019901">
    <property type="term" value="F:protein kinase binding"/>
    <property type="evidence" value="ECO:0007669"/>
    <property type="project" value="UniProtKB-UniRule"/>
</dbReference>
<gene>
    <name evidence="6 8" type="primary">mzrA</name>
    <name evidence="8" type="ORF">EH105704_14_00480</name>
</gene>
<evidence type="ECO:0000259" key="7">
    <source>
        <dbReference type="Pfam" id="PF13721"/>
    </source>
</evidence>
<proteinExistence type="inferred from homology"/>
<dbReference type="EMBL" id="BAFF01000014">
    <property type="protein sequence ID" value="GAB53346.1"/>
    <property type="molecule type" value="Genomic_DNA"/>
</dbReference>
<dbReference type="InterPro" id="IPR026574">
    <property type="entry name" value="Modulator_MzrA"/>
</dbReference>
<dbReference type="AlphaFoldDB" id="H5V5T8"/>
<comment type="function">
    <text evidence="6">Modulates the activity of the EnvZ/OmpR two-component regulatory system, probably by directly modulating EnvZ enzymatic activity and increasing stability of phosphorylated OmpR.</text>
</comment>
<dbReference type="GeneID" id="92830106"/>
<protein>
    <recommendedName>
        <fullName evidence="6">Modulator protein MzrA</fullName>
    </recommendedName>
</protein>
<dbReference type="GO" id="GO:0005886">
    <property type="term" value="C:plasma membrane"/>
    <property type="evidence" value="ECO:0007669"/>
    <property type="project" value="UniProtKB-SubCell"/>
</dbReference>
<dbReference type="Proteomes" id="UP000010297">
    <property type="component" value="Unassembled WGS sequence"/>
</dbReference>
<evidence type="ECO:0000256" key="1">
    <source>
        <dbReference type="ARBA" id="ARBA00022475"/>
    </source>
</evidence>
<keyword evidence="5 6" id="KW-0472">Membrane</keyword>
<comment type="subcellular location">
    <subcellularLocation>
        <location evidence="6">Cell inner membrane</location>
        <topology evidence="6">Single-pass membrane protein</topology>
    </subcellularLocation>
</comment>
<feature type="domain" description="SecD export protein N-terminal TM" evidence="7">
    <location>
        <begin position="16"/>
        <end position="103"/>
    </location>
</feature>
<evidence type="ECO:0000256" key="5">
    <source>
        <dbReference type="ARBA" id="ARBA00023136"/>
    </source>
</evidence>
<comment type="caution">
    <text evidence="8">The sequence shown here is derived from an EMBL/GenBank/DDBJ whole genome shotgun (WGS) entry which is preliminary data.</text>
</comment>
<dbReference type="Pfam" id="PF13721">
    <property type="entry name" value="SecD-TM1"/>
    <property type="match status" value="1"/>
</dbReference>
<comment type="similarity">
    <text evidence="6">Belongs to the MzrA family.</text>
</comment>
<sequence>MQQKRWIRLTLITGGALLLIALCVAVSALRNTESTLEIRATSQGVAIPDGFSVWHHLDANGIRFKSITPQDDILLIKFDSSAQSEAAKEVLYRSLPHGFIIAQQEESNAAVSWFSRLRSESHRLG</sequence>
<keyword evidence="4 6" id="KW-1133">Transmembrane helix</keyword>
<keyword evidence="1 6" id="KW-1003">Cell membrane</keyword>
<dbReference type="NCBIfam" id="NF007915">
    <property type="entry name" value="PRK10629.1"/>
    <property type="match status" value="1"/>
</dbReference>
<dbReference type="eggNOG" id="ENOG50333DY">
    <property type="taxonomic scope" value="Bacteria"/>
</dbReference>
<name>H5V5T8_ATLHE</name>
<evidence type="ECO:0000313" key="9">
    <source>
        <dbReference type="Proteomes" id="UP000010297"/>
    </source>
</evidence>
<evidence type="ECO:0000256" key="3">
    <source>
        <dbReference type="ARBA" id="ARBA00022692"/>
    </source>
</evidence>
<dbReference type="RefSeq" id="WP_002437589.1">
    <property type="nucleotide sequence ID" value="NZ_BAFF01000014.1"/>
</dbReference>
<comment type="subunit">
    <text evidence="6">Interacts with EnvZ.</text>
</comment>
<keyword evidence="3 6" id="KW-0812">Transmembrane</keyword>
<evidence type="ECO:0000256" key="6">
    <source>
        <dbReference type="HAMAP-Rule" id="MF_00904"/>
    </source>
</evidence>